<dbReference type="EMBL" id="CP152276">
    <property type="protein sequence ID" value="XAE42643.1"/>
    <property type="molecule type" value="Genomic_DNA"/>
</dbReference>
<dbReference type="RefSeq" id="WP_342628306.1">
    <property type="nucleotide sequence ID" value="NZ_CP152276.1"/>
</dbReference>
<feature type="transmembrane region" description="Helical" evidence="1">
    <location>
        <begin position="81"/>
        <end position="102"/>
    </location>
</feature>
<protein>
    <recommendedName>
        <fullName evidence="4">NADH:quinone oxidoreductase</fullName>
    </recommendedName>
</protein>
<gene>
    <name evidence="2" type="ORF">AAC691_20740</name>
</gene>
<feature type="transmembrane region" description="Helical" evidence="1">
    <location>
        <begin position="50"/>
        <end position="69"/>
    </location>
</feature>
<dbReference type="Proteomes" id="UP001449795">
    <property type="component" value="Chromosome"/>
</dbReference>
<feature type="transmembrane region" description="Helical" evidence="1">
    <location>
        <begin position="108"/>
        <end position="126"/>
    </location>
</feature>
<accession>A0ABZ3D4P3</accession>
<sequence length="185" mass="18441">MLPLLLGALIVLSVLLSGMRGAALLWHGGVTASALLAAAWQAPRPVLPCLAALCVAASILPLSWGLARLEDDPPRPGERTLCLAGGLACAVLAVVAVPRGLLDAAGRPALVAALAAILCGVLAAALRRSVVGQCAGLAAALDGLTLLAGLSGRGALLLGVAALQAALMLVAFVCLRRIAWARGTE</sequence>
<name>A0ABZ3D4P3_9PROT</name>
<evidence type="ECO:0000313" key="2">
    <source>
        <dbReference type="EMBL" id="XAE42643.1"/>
    </source>
</evidence>
<organism evidence="2 3">
    <name type="scientific">Nguyenibacter vanlangensis</name>
    <dbReference type="NCBI Taxonomy" id="1216886"/>
    <lineage>
        <taxon>Bacteria</taxon>
        <taxon>Pseudomonadati</taxon>
        <taxon>Pseudomonadota</taxon>
        <taxon>Alphaproteobacteria</taxon>
        <taxon>Acetobacterales</taxon>
        <taxon>Acetobacteraceae</taxon>
        <taxon>Nguyenibacter</taxon>
    </lineage>
</organism>
<evidence type="ECO:0008006" key="4">
    <source>
        <dbReference type="Google" id="ProtNLM"/>
    </source>
</evidence>
<keyword evidence="1" id="KW-1133">Transmembrane helix</keyword>
<evidence type="ECO:0000256" key="1">
    <source>
        <dbReference type="SAM" id="Phobius"/>
    </source>
</evidence>
<keyword evidence="3" id="KW-1185">Reference proteome</keyword>
<evidence type="ECO:0000313" key="3">
    <source>
        <dbReference type="Proteomes" id="UP001449795"/>
    </source>
</evidence>
<keyword evidence="1" id="KW-0812">Transmembrane</keyword>
<feature type="transmembrane region" description="Helical" evidence="1">
    <location>
        <begin position="156"/>
        <end position="175"/>
    </location>
</feature>
<keyword evidence="1" id="KW-0472">Membrane</keyword>
<reference evidence="2 3" key="1">
    <citation type="submission" date="2024-04" db="EMBL/GenBank/DDBJ databases">
        <title>Complete genome sequence of Nguyenibacter vanlangesis HBCM-1154, a strain capable of nitrogen fixation, IAA production, and phosphorus solubilization isolated from sugarcane soil.</title>
        <authorList>
            <person name="MY HANH P."/>
        </authorList>
    </citation>
    <scope>NUCLEOTIDE SEQUENCE [LARGE SCALE GENOMIC DNA]</scope>
    <source>
        <strain evidence="2 3">HBCM 1154</strain>
    </source>
</reference>
<proteinExistence type="predicted"/>